<evidence type="ECO:0000313" key="6">
    <source>
        <dbReference type="Proteomes" id="UP000295611"/>
    </source>
</evidence>
<dbReference type="SMART" id="SM00978">
    <property type="entry name" value="Tim44"/>
    <property type="match status" value="1"/>
</dbReference>
<dbReference type="SUPFAM" id="SSF54427">
    <property type="entry name" value="NTF2-like"/>
    <property type="match status" value="1"/>
</dbReference>
<sequence>MNSRAKTAILAFSLISLLLSPLAEAARMGKGRSVGMRRAAPTQSYQRQTTPVAPQPAPAQVPAQPQKKGVGVGTAIAAGAAGAAVGYMAGSAMSNKANAAPATASAPAAAAAEQAPQQPGIPWHWVILLGAVFLIGLVWFRRRMAMPEHAPQAHRPAPPSAQPLANDNRFDPIPAIGSGFPNNGGNAAPTAAFDTRRLPDGTETPYFLRQAKGIFLHLQSLNSPDSLDEVRRYMTPELFEELRHDIAGNQAVADFTNLDCQLVECSEENGRIVASVRFLGQVSEEVNAAPVPFSETWHFIKSADTNGKWMVSGIQQS</sequence>
<dbReference type="InterPro" id="IPR007379">
    <property type="entry name" value="Tim44-like_dom"/>
</dbReference>
<protein>
    <submittedName>
        <fullName evidence="5">Putative lipid-binding transport protein (Tim44 family)</fullName>
    </submittedName>
</protein>
<feature type="region of interest" description="Disordered" evidence="1">
    <location>
        <begin position="30"/>
        <end position="67"/>
    </location>
</feature>
<keyword evidence="2" id="KW-1133">Transmembrane helix</keyword>
<dbReference type="OrthoDB" id="5297955at2"/>
<keyword evidence="2" id="KW-0812">Transmembrane</keyword>
<organism evidence="5 6">
    <name type="scientific">Paludibacterium purpuratum</name>
    <dbReference type="NCBI Taxonomy" id="1144873"/>
    <lineage>
        <taxon>Bacteria</taxon>
        <taxon>Pseudomonadati</taxon>
        <taxon>Pseudomonadota</taxon>
        <taxon>Betaproteobacteria</taxon>
        <taxon>Neisseriales</taxon>
        <taxon>Chromobacteriaceae</taxon>
        <taxon>Paludibacterium</taxon>
    </lineage>
</organism>
<feature type="transmembrane region" description="Helical" evidence="2">
    <location>
        <begin position="123"/>
        <end position="140"/>
    </location>
</feature>
<evidence type="ECO:0000256" key="1">
    <source>
        <dbReference type="SAM" id="MobiDB-lite"/>
    </source>
</evidence>
<feature type="signal peptide" evidence="3">
    <location>
        <begin position="1"/>
        <end position="25"/>
    </location>
</feature>
<gene>
    <name evidence="5" type="ORF">DFP86_104155</name>
</gene>
<feature type="chain" id="PRO_5020951330" evidence="3">
    <location>
        <begin position="26"/>
        <end position="317"/>
    </location>
</feature>
<keyword evidence="6" id="KW-1185">Reference proteome</keyword>
<dbReference type="PANTHER" id="PTHR41542:SF1">
    <property type="entry name" value="BLL5807 PROTEIN"/>
    <property type="match status" value="1"/>
</dbReference>
<evidence type="ECO:0000313" key="5">
    <source>
        <dbReference type="EMBL" id="TDR80655.1"/>
    </source>
</evidence>
<proteinExistence type="predicted"/>
<name>A0A4R7B9Y7_9NEIS</name>
<dbReference type="Pfam" id="PF04280">
    <property type="entry name" value="Tim44"/>
    <property type="match status" value="1"/>
</dbReference>
<dbReference type="RefSeq" id="WP_133679223.1">
    <property type="nucleotide sequence ID" value="NZ_SNZP01000004.1"/>
</dbReference>
<accession>A0A4R7B9Y7</accession>
<keyword evidence="3" id="KW-0732">Signal</keyword>
<dbReference type="PANTHER" id="PTHR41542">
    <property type="entry name" value="BLL5807 PROTEIN"/>
    <property type="match status" value="1"/>
</dbReference>
<evidence type="ECO:0000259" key="4">
    <source>
        <dbReference type="SMART" id="SM00978"/>
    </source>
</evidence>
<feature type="domain" description="Tim44-like" evidence="4">
    <location>
        <begin position="188"/>
        <end position="316"/>
    </location>
</feature>
<dbReference type="InterPro" id="IPR032710">
    <property type="entry name" value="NTF2-like_dom_sf"/>
</dbReference>
<evidence type="ECO:0000256" key="2">
    <source>
        <dbReference type="SAM" id="Phobius"/>
    </source>
</evidence>
<evidence type="ECO:0000256" key="3">
    <source>
        <dbReference type="SAM" id="SignalP"/>
    </source>
</evidence>
<dbReference type="EMBL" id="SNZP01000004">
    <property type="protein sequence ID" value="TDR80655.1"/>
    <property type="molecule type" value="Genomic_DNA"/>
</dbReference>
<dbReference type="Proteomes" id="UP000295611">
    <property type="component" value="Unassembled WGS sequence"/>
</dbReference>
<feature type="compositionally biased region" description="Polar residues" evidence="1">
    <location>
        <begin position="41"/>
        <end position="50"/>
    </location>
</feature>
<keyword evidence="2" id="KW-0472">Membrane</keyword>
<reference evidence="5 6" key="1">
    <citation type="submission" date="2019-03" db="EMBL/GenBank/DDBJ databases">
        <title>Genomic Encyclopedia of Type Strains, Phase III (KMG-III): the genomes of soil and plant-associated and newly described type strains.</title>
        <authorList>
            <person name="Whitman W."/>
        </authorList>
    </citation>
    <scope>NUCLEOTIDE SEQUENCE [LARGE SCALE GENOMIC DNA]</scope>
    <source>
        <strain evidence="5 6">CECT 8976</strain>
    </source>
</reference>
<dbReference type="AlphaFoldDB" id="A0A4R7B9Y7"/>
<comment type="caution">
    <text evidence="5">The sequence shown here is derived from an EMBL/GenBank/DDBJ whole genome shotgun (WGS) entry which is preliminary data.</text>
</comment>